<dbReference type="GO" id="GO:0016491">
    <property type="term" value="F:oxidoreductase activity"/>
    <property type="evidence" value="ECO:0007669"/>
    <property type="project" value="InterPro"/>
</dbReference>
<organism evidence="1 2">
    <name type="scientific">Sulfuriferula multivorans</name>
    <dbReference type="NCBI Taxonomy" id="1559896"/>
    <lineage>
        <taxon>Bacteria</taxon>
        <taxon>Pseudomonadati</taxon>
        <taxon>Pseudomonadota</taxon>
        <taxon>Betaproteobacteria</taxon>
        <taxon>Nitrosomonadales</taxon>
        <taxon>Sulfuricellaceae</taxon>
        <taxon>Sulfuriferula</taxon>
    </lineage>
</organism>
<accession>A0A401JCA4</accession>
<evidence type="ECO:0000313" key="2">
    <source>
        <dbReference type="Proteomes" id="UP000286806"/>
    </source>
</evidence>
<dbReference type="Gene3D" id="3.40.109.10">
    <property type="entry name" value="NADH Oxidase"/>
    <property type="match status" value="1"/>
</dbReference>
<sequence>MNGQAEFCIFTLAMVAEFGAPLQEARWRYRQLHCEAGLLGQVLYLEAEAAGLRGTGIGCYFDDDCHELLGLQLHGTTSPSLYHFTVGYQLVDVHRRYPDHLALIEGAESAP</sequence>
<comment type="caution">
    <text evidence="1">The sequence shown here is derived from an EMBL/GenBank/DDBJ whole genome shotgun (WGS) entry which is preliminary data.</text>
</comment>
<name>A0A401JCA4_9PROT</name>
<proteinExistence type="predicted"/>
<dbReference type="InterPro" id="IPR000415">
    <property type="entry name" value="Nitroreductase-like"/>
</dbReference>
<keyword evidence="2" id="KW-1185">Reference proteome</keyword>
<dbReference type="PANTHER" id="PTHR42741:SF3">
    <property type="entry name" value="NITROREDUCTASE FAMILY PROTEIN"/>
    <property type="match status" value="1"/>
</dbReference>
<dbReference type="SUPFAM" id="SSF55469">
    <property type="entry name" value="FMN-dependent nitroreductase-like"/>
    <property type="match status" value="1"/>
</dbReference>
<reference evidence="1 2" key="1">
    <citation type="journal article" date="2019" name="Front. Microbiol.">
        <title>Genomes of Neutrophilic Sulfur-Oxidizing Chemolithoautotrophs Representing 9 Proteobacterial Species From 8 Genera.</title>
        <authorList>
            <person name="Watanabe T."/>
            <person name="Kojima H."/>
            <person name="Umezawa K."/>
            <person name="Hori C."/>
            <person name="Takasuka T.E."/>
            <person name="Kato Y."/>
            <person name="Fukui M."/>
        </authorList>
    </citation>
    <scope>NUCLEOTIDE SEQUENCE [LARGE SCALE GENOMIC DNA]</scope>
    <source>
        <strain evidence="1 2">TTN</strain>
    </source>
</reference>
<dbReference type="PANTHER" id="PTHR42741">
    <property type="entry name" value="NITROREDUCTASE FAMILY PROTEIN"/>
    <property type="match status" value="1"/>
</dbReference>
<evidence type="ECO:0008006" key="3">
    <source>
        <dbReference type="Google" id="ProtNLM"/>
    </source>
</evidence>
<protein>
    <recommendedName>
        <fullName evidence="3">Nitroreductase domain-containing protein</fullName>
    </recommendedName>
</protein>
<dbReference type="Proteomes" id="UP000286806">
    <property type="component" value="Unassembled WGS sequence"/>
</dbReference>
<dbReference type="EMBL" id="BGOW01000007">
    <property type="protein sequence ID" value="GBL45229.1"/>
    <property type="molecule type" value="Genomic_DNA"/>
</dbReference>
<gene>
    <name evidence="1" type="ORF">SFMTTN_1036</name>
</gene>
<dbReference type="AlphaFoldDB" id="A0A401JCA4"/>
<evidence type="ECO:0000313" key="1">
    <source>
        <dbReference type="EMBL" id="GBL45229.1"/>
    </source>
</evidence>
<dbReference type="RefSeq" id="WP_223247682.1">
    <property type="nucleotide sequence ID" value="NZ_BGOW01000007.1"/>
</dbReference>